<evidence type="ECO:0000256" key="1">
    <source>
        <dbReference type="SAM" id="Coils"/>
    </source>
</evidence>
<dbReference type="Proteomes" id="UP000233469">
    <property type="component" value="Unassembled WGS sequence"/>
</dbReference>
<dbReference type="VEuPathDB" id="FungiDB:RhiirA1_539918"/>
<name>A0A2N1NJX6_9GLOM</name>
<organism evidence="2 3">
    <name type="scientific">Rhizophagus irregularis</name>
    <dbReference type="NCBI Taxonomy" id="588596"/>
    <lineage>
        <taxon>Eukaryota</taxon>
        <taxon>Fungi</taxon>
        <taxon>Fungi incertae sedis</taxon>
        <taxon>Mucoromycota</taxon>
        <taxon>Glomeromycotina</taxon>
        <taxon>Glomeromycetes</taxon>
        <taxon>Glomerales</taxon>
        <taxon>Glomeraceae</taxon>
        <taxon>Rhizophagus</taxon>
    </lineage>
</organism>
<protein>
    <submittedName>
        <fullName evidence="2">Uncharacterized protein</fullName>
    </submittedName>
</protein>
<evidence type="ECO:0000313" key="2">
    <source>
        <dbReference type="EMBL" id="PKK74140.1"/>
    </source>
</evidence>
<accession>A0A2N1NJX6</accession>
<dbReference type="VEuPathDB" id="FungiDB:RhiirFUN_022360"/>
<reference evidence="2 3" key="2">
    <citation type="submission" date="2017-10" db="EMBL/GenBank/DDBJ databases">
        <title>Extensive intraspecific genome diversity in a model arbuscular mycorrhizal fungus.</title>
        <authorList>
            <person name="Chen E.C.H."/>
            <person name="Morin E."/>
            <person name="Baudet D."/>
            <person name="Noel J."/>
            <person name="Ndikumana S."/>
            <person name="Charron P."/>
            <person name="St-Onge C."/>
            <person name="Giorgi J."/>
            <person name="Grigoriev I.V."/>
            <person name="Roux C."/>
            <person name="Martin F.M."/>
            <person name="Corradi N."/>
        </authorList>
    </citation>
    <scope>NUCLEOTIDE SEQUENCE [LARGE SCALE GENOMIC DNA]</scope>
    <source>
        <strain evidence="2 3">C2</strain>
    </source>
</reference>
<dbReference type="EMBL" id="LLXL01000322">
    <property type="protein sequence ID" value="PKK74140.1"/>
    <property type="molecule type" value="Genomic_DNA"/>
</dbReference>
<evidence type="ECO:0000313" key="3">
    <source>
        <dbReference type="Proteomes" id="UP000233469"/>
    </source>
</evidence>
<dbReference type="AlphaFoldDB" id="A0A2N1NJX6"/>
<keyword evidence="1" id="KW-0175">Coiled coil</keyword>
<gene>
    <name evidence="2" type="ORF">RhiirC2_775139</name>
</gene>
<sequence>MDMITEINDKEVTKWVNDNKKTYMKAVFDLFYNIYNYYLEDVTKCKKIEEYIELEEKLIGANTVSKPGKIPVRLNKPETKVPAVYYFVSLFLIKWVGKAIKNIIEAILYVERVVALKYEQIKMQNAEILEKNEELEKKLAESNLINGLMIAELENRIRNLEADVIAKE</sequence>
<dbReference type="VEuPathDB" id="FungiDB:FUN_017043"/>
<reference evidence="2 3" key="1">
    <citation type="submission" date="2016-04" db="EMBL/GenBank/DDBJ databases">
        <title>Genome analyses suggest a sexual origin of heterokaryosis in a supposedly ancient asexual fungus.</title>
        <authorList>
            <person name="Ropars J."/>
            <person name="Sedzielewska K."/>
            <person name="Noel J."/>
            <person name="Charron P."/>
            <person name="Farinelli L."/>
            <person name="Marton T."/>
            <person name="Kruger M."/>
            <person name="Pelin A."/>
            <person name="Brachmann A."/>
            <person name="Corradi N."/>
        </authorList>
    </citation>
    <scope>NUCLEOTIDE SEQUENCE [LARGE SCALE GENOMIC DNA]</scope>
    <source>
        <strain evidence="2 3">C2</strain>
    </source>
</reference>
<proteinExistence type="predicted"/>
<feature type="coiled-coil region" evidence="1">
    <location>
        <begin position="118"/>
        <end position="145"/>
    </location>
</feature>
<comment type="caution">
    <text evidence="2">The sequence shown here is derived from an EMBL/GenBank/DDBJ whole genome shotgun (WGS) entry which is preliminary data.</text>
</comment>